<dbReference type="Proteomes" id="UP000077069">
    <property type="component" value="Unassembled WGS sequence"/>
</dbReference>
<dbReference type="GeneID" id="28758753"/>
<dbReference type="Pfam" id="PF00135">
    <property type="entry name" value="COesterase"/>
    <property type="match status" value="1"/>
</dbReference>
<feature type="region of interest" description="Disordered" evidence="1">
    <location>
        <begin position="119"/>
        <end position="151"/>
    </location>
</feature>
<dbReference type="ESTHER" id="9pleo-a0a177crm8">
    <property type="family name" value="Fungal_carboxylesterase_lipase"/>
</dbReference>
<sequence length="561" mass="59997">MKVSGIVAAACATAAAGNPLPRPSEGLPDSSAPVVTLAQGAVRGFTDAGNTVFLGIPFADTTGGSNRWQPPRDVPKAKPGAVFNASKYGPTCPQAISGTSYSQQGEDCLNLNIWVPSSASSKRRAASPPPPPARGSCHGPKPPAGCDTTPRNEDGLPVFVWMYGGAMVTGSSSNPAYQGANFARKGVIYVSFNTRESIWAYPNSAELAGKPGSQNFGILDVDKALQWVRDNIAAFGGNPDHIVFGGHSSGSVQVDHYLWNHPDTFLVGAVQMAANAKSGPAVAPVNQALDIVAAEVGCASGKGQLDCLRKVDVYAFQTANFNATYNTWFTPVVDEKTRYQDYEARFKAGKYASHVPLITGNSNYEGALFGLVYGGENTNFTKWINTFDADVAEIPKQLLLNSYNQADYATVSEMSGAQYGDARFFCPVDYLLDVRSTEQDTWIYRFFANYSQGLPVQSPTHGAEIAYFFGGNEVFAGQTVTAEQQALADYQNDWFVSWIKNPSAGPGWNKASPKAGALAKLGVDNAATIELASTSDYNARCQSVYNPYLPKYPVIQSVYVS</sequence>
<keyword evidence="3" id="KW-0378">Hydrolase</keyword>
<dbReference type="Gene3D" id="3.40.50.1820">
    <property type="entry name" value="alpha/beta hydrolase"/>
    <property type="match status" value="1"/>
</dbReference>
<dbReference type="GO" id="GO:0016787">
    <property type="term" value="F:hydrolase activity"/>
    <property type="evidence" value="ECO:0007669"/>
    <property type="project" value="UniProtKB-KW"/>
</dbReference>
<dbReference type="InterPro" id="IPR002018">
    <property type="entry name" value="CarbesteraseB"/>
</dbReference>
<proteinExistence type="predicted"/>
<accession>A0A177CRM8</accession>
<dbReference type="InterPro" id="IPR050309">
    <property type="entry name" value="Type-B_Carboxylest/Lipase"/>
</dbReference>
<dbReference type="STRING" id="1460663.A0A177CRM8"/>
<organism evidence="3 4">
    <name type="scientific">Paraphaeosphaeria sporulosa</name>
    <dbReference type="NCBI Taxonomy" id="1460663"/>
    <lineage>
        <taxon>Eukaryota</taxon>
        <taxon>Fungi</taxon>
        <taxon>Dikarya</taxon>
        <taxon>Ascomycota</taxon>
        <taxon>Pezizomycotina</taxon>
        <taxon>Dothideomycetes</taxon>
        <taxon>Pleosporomycetidae</taxon>
        <taxon>Pleosporales</taxon>
        <taxon>Massarineae</taxon>
        <taxon>Didymosphaeriaceae</taxon>
        <taxon>Paraphaeosphaeria</taxon>
    </lineage>
</organism>
<gene>
    <name evidence="3" type="ORF">CC84DRAFT_1111015</name>
</gene>
<evidence type="ECO:0000313" key="3">
    <source>
        <dbReference type="EMBL" id="OAG09540.1"/>
    </source>
</evidence>
<dbReference type="InterPro" id="IPR029058">
    <property type="entry name" value="AB_hydrolase_fold"/>
</dbReference>
<dbReference type="SUPFAM" id="SSF53474">
    <property type="entry name" value="alpha/beta-Hydrolases"/>
    <property type="match status" value="1"/>
</dbReference>
<evidence type="ECO:0000259" key="2">
    <source>
        <dbReference type="Pfam" id="PF00135"/>
    </source>
</evidence>
<dbReference type="PANTHER" id="PTHR11559">
    <property type="entry name" value="CARBOXYLESTERASE"/>
    <property type="match status" value="1"/>
</dbReference>
<dbReference type="EMBL" id="KV441549">
    <property type="protein sequence ID" value="OAG09540.1"/>
    <property type="molecule type" value="Genomic_DNA"/>
</dbReference>
<protein>
    <submittedName>
        <fullName evidence="3">Alpha/beta-hydrolase</fullName>
    </submittedName>
</protein>
<dbReference type="OrthoDB" id="408631at2759"/>
<name>A0A177CRM8_9PLEO</name>
<dbReference type="AlphaFoldDB" id="A0A177CRM8"/>
<evidence type="ECO:0000256" key="1">
    <source>
        <dbReference type="SAM" id="MobiDB-lite"/>
    </source>
</evidence>
<keyword evidence="4" id="KW-1185">Reference proteome</keyword>
<dbReference type="RefSeq" id="XP_018039905.1">
    <property type="nucleotide sequence ID" value="XM_018175267.1"/>
</dbReference>
<dbReference type="InParanoid" id="A0A177CRM8"/>
<feature type="domain" description="Carboxylesterase type B" evidence="2">
    <location>
        <begin position="32"/>
        <end position="526"/>
    </location>
</feature>
<reference evidence="3 4" key="1">
    <citation type="submission" date="2016-05" db="EMBL/GenBank/DDBJ databases">
        <title>Comparative analysis of secretome profiles of manganese(II)-oxidizing ascomycete fungi.</title>
        <authorList>
            <consortium name="DOE Joint Genome Institute"/>
            <person name="Zeiner C.A."/>
            <person name="Purvine S.O."/>
            <person name="Zink E.M."/>
            <person name="Wu S."/>
            <person name="Pasa-Tolic L."/>
            <person name="Chaput D.L."/>
            <person name="Haridas S."/>
            <person name="Grigoriev I.V."/>
            <person name="Santelli C.M."/>
            <person name="Hansel C.M."/>
        </authorList>
    </citation>
    <scope>NUCLEOTIDE SEQUENCE [LARGE SCALE GENOMIC DNA]</scope>
    <source>
        <strain evidence="3 4">AP3s5-JAC2a</strain>
    </source>
</reference>
<evidence type="ECO:0000313" key="4">
    <source>
        <dbReference type="Proteomes" id="UP000077069"/>
    </source>
</evidence>